<dbReference type="PIRSF" id="PIRSF000447">
    <property type="entry name" value="KAS_II"/>
    <property type="match status" value="1"/>
</dbReference>
<comment type="similarity">
    <text evidence="2 14 16">Belongs to the thiolase-like superfamily. Beta-ketoacyl-ACP synthases family.</text>
</comment>
<keyword evidence="7" id="KW-0276">Fatty acid metabolism</keyword>
<dbReference type="CDD" id="cd00834">
    <property type="entry name" value="KAS_I_II"/>
    <property type="match status" value="1"/>
</dbReference>
<dbReference type="InterPro" id="IPR000794">
    <property type="entry name" value="Beta-ketoacyl_synthase"/>
</dbReference>
<dbReference type="PROSITE" id="PS52004">
    <property type="entry name" value="KS3_2"/>
    <property type="match status" value="1"/>
</dbReference>
<reference evidence="18 19" key="1">
    <citation type="submission" date="2014-06" db="EMBL/GenBank/DDBJ databases">
        <title>Draft genome sequence of Bacillus manliponensis JCM 15802 (MCCC 1A00708).</title>
        <authorList>
            <person name="Lai Q."/>
            <person name="Liu Y."/>
            <person name="Shao Z."/>
        </authorList>
    </citation>
    <scope>NUCLEOTIDE SEQUENCE [LARGE SCALE GENOMIC DNA]</scope>
    <source>
        <strain evidence="18 19">JCM 15802</strain>
    </source>
</reference>
<evidence type="ECO:0000313" key="19">
    <source>
        <dbReference type="Proteomes" id="UP000027822"/>
    </source>
</evidence>
<comment type="function">
    <text evidence="11 14">Involved in the type II fatty acid elongation cycle. Catalyzes the elongation of a wide range of acyl-ACP by the addition of two carbons from malonyl-ACP to an acyl acceptor. Can efficiently catalyze the conversion of palmitoleoyl-ACP (cis-hexadec-9-enoyl-ACP) to cis-vaccenoyl-ACP (cis-octadec-11-enoyl-ACP), an essential step in the thermal regulation of fatty acid composition.</text>
</comment>
<evidence type="ECO:0000256" key="10">
    <source>
        <dbReference type="ARBA" id="ARBA00023315"/>
    </source>
</evidence>
<evidence type="ECO:0000256" key="13">
    <source>
        <dbReference type="ARBA" id="ARBA00047659"/>
    </source>
</evidence>
<dbReference type="PROSITE" id="PS00606">
    <property type="entry name" value="KS3_1"/>
    <property type="match status" value="1"/>
</dbReference>
<dbReference type="STRING" id="574376.BAMA_00690"/>
<evidence type="ECO:0000256" key="14">
    <source>
        <dbReference type="PIRNR" id="PIRNR000447"/>
    </source>
</evidence>
<comment type="caution">
    <text evidence="18">The sequence shown here is derived from an EMBL/GenBank/DDBJ whole genome shotgun (WGS) entry which is preliminary data.</text>
</comment>
<dbReference type="UniPathway" id="UPA00094"/>
<evidence type="ECO:0000256" key="4">
    <source>
        <dbReference type="ARBA" id="ARBA00014657"/>
    </source>
</evidence>
<keyword evidence="10 14" id="KW-0012">Acyltransferase</keyword>
<dbReference type="InterPro" id="IPR017568">
    <property type="entry name" value="3-oxoacyl-ACP_synth-2"/>
</dbReference>
<evidence type="ECO:0000256" key="7">
    <source>
        <dbReference type="ARBA" id="ARBA00022832"/>
    </source>
</evidence>
<dbReference type="Pfam" id="PF00109">
    <property type="entry name" value="ketoacyl-synt"/>
    <property type="match status" value="1"/>
</dbReference>
<evidence type="ECO:0000259" key="17">
    <source>
        <dbReference type="PROSITE" id="PS52004"/>
    </source>
</evidence>
<evidence type="ECO:0000256" key="6">
    <source>
        <dbReference type="ARBA" id="ARBA00022679"/>
    </source>
</evidence>
<dbReference type="GO" id="GO:0005829">
    <property type="term" value="C:cytosol"/>
    <property type="evidence" value="ECO:0007669"/>
    <property type="project" value="TreeGrafter"/>
</dbReference>
<dbReference type="NCBIfam" id="NF005589">
    <property type="entry name" value="PRK07314.1"/>
    <property type="match status" value="1"/>
</dbReference>
<evidence type="ECO:0000256" key="8">
    <source>
        <dbReference type="ARBA" id="ARBA00023098"/>
    </source>
</evidence>
<gene>
    <name evidence="18" type="ORF">BAMA_00690</name>
</gene>
<feature type="active site" description="For beta-ketoacyl synthase activity" evidence="15">
    <location>
        <position position="155"/>
    </location>
</feature>
<dbReference type="Proteomes" id="UP000027822">
    <property type="component" value="Unassembled WGS sequence"/>
</dbReference>
<evidence type="ECO:0000313" key="18">
    <source>
        <dbReference type="EMBL" id="KEK21320.1"/>
    </source>
</evidence>
<evidence type="ECO:0000256" key="3">
    <source>
        <dbReference type="ARBA" id="ARBA00012356"/>
    </source>
</evidence>
<dbReference type="EMBL" id="JOTN01000001">
    <property type="protein sequence ID" value="KEK21320.1"/>
    <property type="molecule type" value="Genomic_DNA"/>
</dbReference>
<keyword evidence="9 14" id="KW-0275">Fatty acid biosynthesis</keyword>
<dbReference type="FunFam" id="3.40.47.10:FF:000018">
    <property type="entry name" value="3-oxoacyl-[acyl-carrier-protein] synthase 2"/>
    <property type="match status" value="1"/>
</dbReference>
<proteinExistence type="inferred from homology"/>
<dbReference type="InterPro" id="IPR016039">
    <property type="entry name" value="Thiolase-like"/>
</dbReference>
<dbReference type="SMART" id="SM00825">
    <property type="entry name" value="PKS_KS"/>
    <property type="match status" value="1"/>
</dbReference>
<evidence type="ECO:0000256" key="9">
    <source>
        <dbReference type="ARBA" id="ARBA00023160"/>
    </source>
</evidence>
<keyword evidence="8" id="KW-0443">Lipid metabolism</keyword>
<comment type="pathway">
    <text evidence="1 14">Lipid metabolism; fatty acid biosynthesis.</text>
</comment>
<feature type="domain" description="Ketosynthase family 3 (KS3)" evidence="17">
    <location>
        <begin position="2"/>
        <end position="402"/>
    </location>
</feature>
<evidence type="ECO:0000256" key="16">
    <source>
        <dbReference type="RuleBase" id="RU003694"/>
    </source>
</evidence>
<keyword evidence="5 14" id="KW-0444">Lipid biosynthesis</keyword>
<evidence type="ECO:0000256" key="2">
    <source>
        <dbReference type="ARBA" id="ARBA00008467"/>
    </source>
</evidence>
<keyword evidence="19" id="KW-1185">Reference proteome</keyword>
<sequence>MKPRVVVTGYGVVTPIGNNVTDFWNSLLNGKSGAGKILSFNTKEFATKIAAEVRGIKKEENLDGFAQFALSAALEAWRNSGLESYQIDPYRVGVLVGSSNGGEQYVQDNYLAYIKHGIKEIDANKFVGSMINYVPAMLAKRFGVQGVSYALSTACATGVNTVGESVRIIQDGIADVMVAGGTEDGIKELNVAGLARINAMTRRNEEPTMASRPFDRDRDGFLLGAGAGIIILESLEHAQKRNAPIYAEIVGYGCNTDSYHITAPNPEGIMPALAMHQALDEANIAPNEIDYINAHGTGTIYNDIMENNAIHRAFGEYGKRVPINAIKSLTGHMLGASGTVEIISTILSMQHNIIPRTVNCDHLDEEVSLNIIREENFNCVIDVAMSNSFGFGGNNVSIVLKKYDMNGENA</sequence>
<accession>A0A073K497</accession>
<dbReference type="Pfam" id="PF02801">
    <property type="entry name" value="Ketoacyl-synt_C"/>
    <property type="match status" value="1"/>
</dbReference>
<dbReference type="RefSeq" id="WP_034635596.1">
    <property type="nucleotide sequence ID" value="NZ_CBCSJC010000002.1"/>
</dbReference>
<dbReference type="InterPro" id="IPR020841">
    <property type="entry name" value="PKS_Beta-ketoAc_synthase_dom"/>
</dbReference>
<dbReference type="AlphaFoldDB" id="A0A073K497"/>
<dbReference type="SUPFAM" id="SSF53901">
    <property type="entry name" value="Thiolase-like"/>
    <property type="match status" value="2"/>
</dbReference>
<protein>
    <recommendedName>
        <fullName evidence="4 14">3-oxoacyl-[acyl-carrier-protein] synthase 2</fullName>
        <ecNumber evidence="3 14">2.3.1.179</ecNumber>
    </recommendedName>
</protein>
<keyword evidence="6 14" id="KW-0808">Transferase</keyword>
<evidence type="ECO:0000256" key="11">
    <source>
        <dbReference type="ARBA" id="ARBA00024006"/>
    </source>
</evidence>
<comment type="catalytic activity">
    <reaction evidence="12 14">
        <text>(9Z)-hexadecenoyl-[ACP] + malonyl-[ACP] + H(+) = 3-oxo-(11Z)-octadecenoyl-[ACP] + holo-[ACP] + CO2</text>
        <dbReference type="Rhea" id="RHEA:55040"/>
        <dbReference type="Rhea" id="RHEA-COMP:9623"/>
        <dbReference type="Rhea" id="RHEA-COMP:9685"/>
        <dbReference type="Rhea" id="RHEA-COMP:10800"/>
        <dbReference type="Rhea" id="RHEA-COMP:14074"/>
        <dbReference type="ChEBI" id="CHEBI:15378"/>
        <dbReference type="ChEBI" id="CHEBI:16526"/>
        <dbReference type="ChEBI" id="CHEBI:64479"/>
        <dbReference type="ChEBI" id="CHEBI:78449"/>
        <dbReference type="ChEBI" id="CHEBI:83989"/>
        <dbReference type="ChEBI" id="CHEBI:138538"/>
        <dbReference type="EC" id="2.3.1.179"/>
    </reaction>
</comment>
<dbReference type="EC" id="2.3.1.179" evidence="3 14"/>
<dbReference type="GO" id="GO:0004315">
    <property type="term" value="F:3-oxoacyl-[acyl-carrier-protein] synthase activity"/>
    <property type="evidence" value="ECO:0007669"/>
    <property type="project" value="UniProtKB-EC"/>
</dbReference>
<evidence type="ECO:0000256" key="1">
    <source>
        <dbReference type="ARBA" id="ARBA00005194"/>
    </source>
</evidence>
<dbReference type="InterPro" id="IPR014030">
    <property type="entry name" value="Ketoacyl_synth_N"/>
</dbReference>
<evidence type="ECO:0000256" key="5">
    <source>
        <dbReference type="ARBA" id="ARBA00022516"/>
    </source>
</evidence>
<comment type="catalytic activity">
    <reaction evidence="13 14">
        <text>a fatty acyl-[ACP] + malonyl-[ACP] + H(+) = a 3-oxoacyl-[ACP] + holo-[ACP] + CO2</text>
        <dbReference type="Rhea" id="RHEA:22836"/>
        <dbReference type="Rhea" id="RHEA-COMP:9623"/>
        <dbReference type="Rhea" id="RHEA-COMP:9685"/>
        <dbReference type="Rhea" id="RHEA-COMP:9916"/>
        <dbReference type="Rhea" id="RHEA-COMP:14125"/>
        <dbReference type="ChEBI" id="CHEBI:15378"/>
        <dbReference type="ChEBI" id="CHEBI:16526"/>
        <dbReference type="ChEBI" id="CHEBI:64479"/>
        <dbReference type="ChEBI" id="CHEBI:78449"/>
        <dbReference type="ChEBI" id="CHEBI:78776"/>
        <dbReference type="ChEBI" id="CHEBI:138651"/>
    </reaction>
</comment>
<dbReference type="eggNOG" id="COG0304">
    <property type="taxonomic scope" value="Bacteria"/>
</dbReference>
<evidence type="ECO:0000256" key="12">
    <source>
        <dbReference type="ARBA" id="ARBA00047318"/>
    </source>
</evidence>
<dbReference type="Gene3D" id="3.40.47.10">
    <property type="match status" value="1"/>
</dbReference>
<dbReference type="PANTHER" id="PTHR11712">
    <property type="entry name" value="POLYKETIDE SYNTHASE-RELATED"/>
    <property type="match status" value="1"/>
</dbReference>
<dbReference type="InterPro" id="IPR018201">
    <property type="entry name" value="Ketoacyl_synth_AS"/>
</dbReference>
<name>A0A073K497_9BACI</name>
<dbReference type="GO" id="GO:0006633">
    <property type="term" value="P:fatty acid biosynthetic process"/>
    <property type="evidence" value="ECO:0007669"/>
    <property type="project" value="UniProtKB-UniPathway"/>
</dbReference>
<organism evidence="18 19">
    <name type="scientific">Bacillus manliponensis</name>
    <dbReference type="NCBI Taxonomy" id="574376"/>
    <lineage>
        <taxon>Bacteria</taxon>
        <taxon>Bacillati</taxon>
        <taxon>Bacillota</taxon>
        <taxon>Bacilli</taxon>
        <taxon>Bacillales</taxon>
        <taxon>Bacillaceae</taxon>
        <taxon>Bacillus</taxon>
        <taxon>Bacillus cereus group</taxon>
    </lineage>
</organism>
<evidence type="ECO:0000256" key="15">
    <source>
        <dbReference type="PIRSR" id="PIRSR000447-1"/>
    </source>
</evidence>
<dbReference type="PANTHER" id="PTHR11712:SF336">
    <property type="entry name" value="3-OXOACYL-[ACYL-CARRIER-PROTEIN] SYNTHASE, MITOCHONDRIAL"/>
    <property type="match status" value="1"/>
</dbReference>
<dbReference type="InterPro" id="IPR014031">
    <property type="entry name" value="Ketoacyl_synth_C"/>
</dbReference>